<evidence type="ECO:0000256" key="1">
    <source>
        <dbReference type="ARBA" id="ARBA00022729"/>
    </source>
</evidence>
<dbReference type="SUPFAM" id="SSF56968">
    <property type="entry name" value="Lipovitellin-phosvitin complex, beta-sheet shell regions"/>
    <property type="match status" value="1"/>
</dbReference>
<dbReference type="EMBL" id="CP045896">
    <property type="protein sequence ID" value="QQP50712.1"/>
    <property type="molecule type" value="Genomic_DNA"/>
</dbReference>
<evidence type="ECO:0000313" key="4">
    <source>
        <dbReference type="Proteomes" id="UP000595437"/>
    </source>
</evidence>
<feature type="non-terminal residue" evidence="3">
    <location>
        <position position="1"/>
    </location>
</feature>
<evidence type="ECO:0000259" key="2">
    <source>
        <dbReference type="Pfam" id="PF01347"/>
    </source>
</evidence>
<dbReference type="InterPro" id="IPR050733">
    <property type="entry name" value="Vitellogenin/Apolipophorin"/>
</dbReference>
<name>A0A7T8K8D7_CALRO</name>
<dbReference type="Proteomes" id="UP000595437">
    <property type="component" value="Chromosome 7"/>
</dbReference>
<accession>A0A7T8K8D7</accession>
<gene>
    <name evidence="3" type="ORF">FKW44_011825</name>
</gene>
<proteinExistence type="predicted"/>
<dbReference type="OrthoDB" id="5956066at2759"/>
<dbReference type="InterPro" id="IPR015819">
    <property type="entry name" value="Lipid_transp_b-sht_shell"/>
</dbReference>
<dbReference type="GO" id="GO:0005319">
    <property type="term" value="F:lipid transporter activity"/>
    <property type="evidence" value="ECO:0007669"/>
    <property type="project" value="InterPro"/>
</dbReference>
<dbReference type="PANTHER" id="PTHR23345:SF33">
    <property type="entry name" value="CROSSVEINLESS D"/>
    <property type="match status" value="1"/>
</dbReference>
<reference evidence="4" key="1">
    <citation type="submission" date="2021-01" db="EMBL/GenBank/DDBJ databases">
        <title>Caligus Genome Assembly.</title>
        <authorList>
            <person name="Gallardo-Escarate C."/>
        </authorList>
    </citation>
    <scope>NUCLEOTIDE SEQUENCE [LARGE SCALE GENOMIC DNA]</scope>
</reference>
<keyword evidence="4" id="KW-1185">Reference proteome</keyword>
<dbReference type="Pfam" id="PF01347">
    <property type="entry name" value="Vitellogenin_N"/>
    <property type="match status" value="1"/>
</dbReference>
<dbReference type="AlphaFoldDB" id="A0A7T8K8D7"/>
<feature type="domain" description="Vitellogenin" evidence="2">
    <location>
        <begin position="7"/>
        <end position="292"/>
    </location>
</feature>
<protein>
    <submittedName>
        <fullName evidence="3">Vitellogenin-like protein</fullName>
    </submittedName>
</protein>
<evidence type="ECO:0000313" key="3">
    <source>
        <dbReference type="EMBL" id="QQP50712.1"/>
    </source>
</evidence>
<dbReference type="InterPro" id="IPR001747">
    <property type="entry name" value="Vitellogenin_N"/>
</dbReference>
<dbReference type="PANTHER" id="PTHR23345">
    <property type="entry name" value="VITELLOGENIN-RELATED"/>
    <property type="match status" value="1"/>
</dbReference>
<sequence>AASGSIFEDGKEYQFMSETSVLVGTMDHAPHSSGFAYKHLTTMQVHGDTIKVKLSDVEFSQFNGKHEEGGNYPFDHTNFVATNRDIPPFQVSLDSHGLFKSLTVGPRLTLFQRNMIRGWAQKLQLNMDKIKDHGHGFSHEEQSIFGDCNTLYTVTDHKIVKSVSHTKDCKNRVHVLVDDWRGHLCHINPEHPENKENPNGLYSASNTVYVVDKKGDTFHPKAIIGSSSVVAQFYQEKGVSFIAHTKYSVGGYSSDIVVVGIPINDLKYEFEDKEYGWKSERDLKARETHLATGEFFEDDVSTLSKYVKTRIGDLYDIMHKMSAEKEVVAQAHTQGVNRVIPAMMAMDYNSLKVRNLEILYKKS</sequence>
<organism evidence="3 4">
    <name type="scientific">Caligus rogercresseyi</name>
    <name type="common">Sea louse</name>
    <dbReference type="NCBI Taxonomy" id="217165"/>
    <lineage>
        <taxon>Eukaryota</taxon>
        <taxon>Metazoa</taxon>
        <taxon>Ecdysozoa</taxon>
        <taxon>Arthropoda</taxon>
        <taxon>Crustacea</taxon>
        <taxon>Multicrustacea</taxon>
        <taxon>Hexanauplia</taxon>
        <taxon>Copepoda</taxon>
        <taxon>Siphonostomatoida</taxon>
        <taxon>Caligidae</taxon>
        <taxon>Caligus</taxon>
    </lineage>
</organism>
<dbReference type="InterPro" id="IPR015816">
    <property type="entry name" value="Vitellinogen_b-sht_N"/>
</dbReference>
<dbReference type="Gene3D" id="2.30.230.10">
    <property type="entry name" value="Lipovitellin, beta-sheet shell regions, chain A"/>
    <property type="match status" value="1"/>
</dbReference>
<keyword evidence="1" id="KW-0732">Signal</keyword>